<gene>
    <name evidence="3" type="ORF">MNBD_GAMMA12-2163</name>
</gene>
<accession>A0A3B0ZQ66</accession>
<name>A0A3B0ZQ66_9ZZZZ</name>
<keyword evidence="2" id="KW-0812">Transmembrane</keyword>
<feature type="compositionally biased region" description="Basic and acidic residues" evidence="1">
    <location>
        <begin position="125"/>
        <end position="134"/>
    </location>
</feature>
<protein>
    <submittedName>
        <fullName evidence="3">Uncharacterized protein</fullName>
    </submittedName>
</protein>
<proteinExistence type="predicted"/>
<evidence type="ECO:0000256" key="2">
    <source>
        <dbReference type="SAM" id="Phobius"/>
    </source>
</evidence>
<feature type="transmembrane region" description="Helical" evidence="2">
    <location>
        <begin position="56"/>
        <end position="75"/>
    </location>
</feature>
<feature type="transmembrane region" description="Helical" evidence="2">
    <location>
        <begin position="81"/>
        <end position="97"/>
    </location>
</feature>
<sequence>MILSIFGSPVFYTDITRLIVPQQKKMNSHSPRPKVTTSIKGLTVADSPLNGVKLDLGLFILVGLVLLVLLENISISQWLRFTILGTWALFMLTWIVFKTQAIIKKTALQGNALNENKTQSSDSDTESKSDVGNV</sequence>
<keyword evidence="2" id="KW-0472">Membrane</keyword>
<feature type="region of interest" description="Disordered" evidence="1">
    <location>
        <begin position="115"/>
        <end position="134"/>
    </location>
</feature>
<dbReference type="EMBL" id="UOFL01000252">
    <property type="protein sequence ID" value="VAW82736.1"/>
    <property type="molecule type" value="Genomic_DNA"/>
</dbReference>
<evidence type="ECO:0000313" key="3">
    <source>
        <dbReference type="EMBL" id="VAW82736.1"/>
    </source>
</evidence>
<reference evidence="3" key="1">
    <citation type="submission" date="2018-06" db="EMBL/GenBank/DDBJ databases">
        <authorList>
            <person name="Zhirakovskaya E."/>
        </authorList>
    </citation>
    <scope>NUCLEOTIDE SEQUENCE</scope>
</reference>
<evidence type="ECO:0000256" key="1">
    <source>
        <dbReference type="SAM" id="MobiDB-lite"/>
    </source>
</evidence>
<keyword evidence="2" id="KW-1133">Transmembrane helix</keyword>
<organism evidence="3">
    <name type="scientific">hydrothermal vent metagenome</name>
    <dbReference type="NCBI Taxonomy" id="652676"/>
    <lineage>
        <taxon>unclassified sequences</taxon>
        <taxon>metagenomes</taxon>
        <taxon>ecological metagenomes</taxon>
    </lineage>
</organism>
<dbReference type="AlphaFoldDB" id="A0A3B0ZQ66"/>